<gene>
    <name evidence="1" type="ORF">BpHYR1_033456</name>
</gene>
<proteinExistence type="predicted"/>
<comment type="caution">
    <text evidence="1">The sequence shown here is derived from an EMBL/GenBank/DDBJ whole genome shotgun (WGS) entry which is preliminary data.</text>
</comment>
<organism evidence="1 2">
    <name type="scientific">Brachionus plicatilis</name>
    <name type="common">Marine rotifer</name>
    <name type="synonym">Brachionus muelleri</name>
    <dbReference type="NCBI Taxonomy" id="10195"/>
    <lineage>
        <taxon>Eukaryota</taxon>
        <taxon>Metazoa</taxon>
        <taxon>Spiralia</taxon>
        <taxon>Gnathifera</taxon>
        <taxon>Rotifera</taxon>
        <taxon>Eurotatoria</taxon>
        <taxon>Monogononta</taxon>
        <taxon>Pseudotrocha</taxon>
        <taxon>Ploima</taxon>
        <taxon>Brachionidae</taxon>
        <taxon>Brachionus</taxon>
    </lineage>
</organism>
<dbReference type="EMBL" id="REGN01008506">
    <property type="protein sequence ID" value="RNA03433.1"/>
    <property type="molecule type" value="Genomic_DNA"/>
</dbReference>
<keyword evidence="2" id="KW-1185">Reference proteome</keyword>
<name>A0A3M7PWN4_BRAPC</name>
<accession>A0A3M7PWN4</accession>
<dbReference type="AlphaFoldDB" id="A0A3M7PWN4"/>
<dbReference type="Proteomes" id="UP000276133">
    <property type="component" value="Unassembled WGS sequence"/>
</dbReference>
<reference evidence="1 2" key="1">
    <citation type="journal article" date="2018" name="Sci. Rep.">
        <title>Genomic signatures of local adaptation to the degree of environmental predictability in rotifers.</title>
        <authorList>
            <person name="Franch-Gras L."/>
            <person name="Hahn C."/>
            <person name="Garcia-Roger E.M."/>
            <person name="Carmona M.J."/>
            <person name="Serra M."/>
            <person name="Gomez A."/>
        </authorList>
    </citation>
    <scope>NUCLEOTIDE SEQUENCE [LARGE SCALE GENOMIC DNA]</scope>
    <source>
        <strain evidence="1">HYR1</strain>
    </source>
</reference>
<protein>
    <submittedName>
        <fullName evidence="1">Uncharacterized protein</fullName>
    </submittedName>
</protein>
<sequence>MDRFALTASNTKKDTYRDVSYRNLKSSALKADVLRLKDFKIFFSDFVKIVKMEVTSSENN</sequence>
<evidence type="ECO:0000313" key="1">
    <source>
        <dbReference type="EMBL" id="RNA03433.1"/>
    </source>
</evidence>
<evidence type="ECO:0000313" key="2">
    <source>
        <dbReference type="Proteomes" id="UP000276133"/>
    </source>
</evidence>